<keyword evidence="1" id="KW-0812">Transmembrane</keyword>
<keyword evidence="1" id="KW-1133">Transmembrane helix</keyword>
<evidence type="ECO:0000313" key="2">
    <source>
        <dbReference type="EMBL" id="MFC4719472.1"/>
    </source>
</evidence>
<keyword evidence="3" id="KW-1185">Reference proteome</keyword>
<dbReference type="EMBL" id="JBHSGS010000039">
    <property type="protein sequence ID" value="MFC4719472.1"/>
    <property type="molecule type" value="Genomic_DNA"/>
</dbReference>
<dbReference type="Proteomes" id="UP001595969">
    <property type="component" value="Unassembled WGS sequence"/>
</dbReference>
<keyword evidence="1" id="KW-0472">Membrane</keyword>
<reference evidence="3" key="1">
    <citation type="journal article" date="2019" name="Int. J. Syst. Evol. Microbiol.">
        <title>The Global Catalogue of Microorganisms (GCM) 10K type strain sequencing project: providing services to taxonomists for standard genome sequencing and annotation.</title>
        <authorList>
            <consortium name="The Broad Institute Genomics Platform"/>
            <consortium name="The Broad Institute Genome Sequencing Center for Infectious Disease"/>
            <person name="Wu L."/>
            <person name="Ma J."/>
        </authorList>
    </citation>
    <scope>NUCLEOTIDE SEQUENCE [LARGE SCALE GENOMIC DNA]</scope>
    <source>
        <strain evidence="3">CGMCC 1.19032</strain>
    </source>
</reference>
<name>A0ABV9MU67_9ENTE</name>
<dbReference type="RefSeq" id="WP_204653848.1">
    <property type="nucleotide sequence ID" value="NZ_JAFBFD010000014.1"/>
</dbReference>
<protein>
    <submittedName>
        <fullName evidence="2">Uncharacterized protein</fullName>
    </submittedName>
</protein>
<proteinExistence type="predicted"/>
<evidence type="ECO:0000313" key="3">
    <source>
        <dbReference type="Proteomes" id="UP001595969"/>
    </source>
</evidence>
<feature type="transmembrane region" description="Helical" evidence="1">
    <location>
        <begin position="31"/>
        <end position="47"/>
    </location>
</feature>
<comment type="caution">
    <text evidence="2">The sequence shown here is derived from an EMBL/GenBank/DDBJ whole genome shotgun (WGS) entry which is preliminary data.</text>
</comment>
<gene>
    <name evidence="2" type="ORF">ACFO5I_06970</name>
</gene>
<evidence type="ECO:0000256" key="1">
    <source>
        <dbReference type="SAM" id="Phobius"/>
    </source>
</evidence>
<sequence length="52" mass="6048">MYKEELKNIYYLVFCSFLMLIITYITDDIAIGLGVSLPLFLILIAFVKKTKK</sequence>
<organism evidence="2 3">
    <name type="scientific">Enterococcus lemanii</name>
    <dbReference type="NCBI Taxonomy" id="1159752"/>
    <lineage>
        <taxon>Bacteria</taxon>
        <taxon>Bacillati</taxon>
        <taxon>Bacillota</taxon>
        <taxon>Bacilli</taxon>
        <taxon>Lactobacillales</taxon>
        <taxon>Enterococcaceae</taxon>
        <taxon>Enterococcus</taxon>
    </lineage>
</organism>
<feature type="transmembrane region" description="Helical" evidence="1">
    <location>
        <begin position="9"/>
        <end position="25"/>
    </location>
</feature>
<accession>A0ABV9MU67</accession>